<sequence length="446" mass="46499">MSPTTANQGVPDARSEAILKGIANPSNLLDVAEAYLRQIVAPRASEIDQDTDALRTALKGLGDRNLLALKVPQDWGGAEVNPVTFSHFQQHVSRYSGALAFLQTQHQSAGGFLAKSDNEALKQQYLPRMGRGEALVGVGFSQLRRTGNPPVKATPVDGGYQISGNVPWVTGFGLFEDFVIGATLPDGRELYGIVPFTSTEQGVGSAIAFSEPMVLAAMNSTNTVSASLTNWFLSHESVLFLRKAGAIHETDRKNVLNHGFFALGCAKAGLDIIAAAYQRKQLGFIQNAFNALTAEVCDCEAAMIAALSANSADTEDGGDREDRGDEGGFRNIRVTTNDNSETRPYMGKKRPQSLQLRAWAINLAGRCTNAAVTVSSGAANLQSHAAQRVYREAVVFTVSGQTTAVMEATLACLGAGGAGGAGEAGGAGGAGGAGAAGGAGGVMFQT</sequence>
<gene>
    <name evidence="2" type="ORF">MC7420_440</name>
</gene>
<proteinExistence type="predicted"/>
<accession>B4VLJ6</accession>
<feature type="domain" description="Acyl-CoA dehydrogenase/oxidase N-terminal" evidence="1">
    <location>
        <begin position="28"/>
        <end position="133"/>
    </location>
</feature>
<evidence type="ECO:0000313" key="3">
    <source>
        <dbReference type="Proteomes" id="UP000003835"/>
    </source>
</evidence>
<dbReference type="Gene3D" id="1.10.540.10">
    <property type="entry name" value="Acyl-CoA dehydrogenase/oxidase, N-terminal domain"/>
    <property type="match status" value="1"/>
</dbReference>
<dbReference type="GO" id="GO:0003995">
    <property type="term" value="F:acyl-CoA dehydrogenase activity"/>
    <property type="evidence" value="ECO:0007669"/>
    <property type="project" value="TreeGrafter"/>
</dbReference>
<dbReference type="Proteomes" id="UP000003835">
    <property type="component" value="Unassembled WGS sequence"/>
</dbReference>
<dbReference type="EMBL" id="DS989844">
    <property type="protein sequence ID" value="EDX77303.1"/>
    <property type="molecule type" value="Genomic_DNA"/>
</dbReference>
<dbReference type="PANTHER" id="PTHR43884:SF12">
    <property type="entry name" value="ISOVALERYL-COA DEHYDROGENASE, MITOCHONDRIAL-RELATED"/>
    <property type="match status" value="1"/>
</dbReference>
<dbReference type="STRING" id="118168.MC7420_440"/>
<dbReference type="GO" id="GO:0050660">
    <property type="term" value="F:flavin adenine dinucleotide binding"/>
    <property type="evidence" value="ECO:0007669"/>
    <property type="project" value="InterPro"/>
</dbReference>
<dbReference type="SUPFAM" id="SSF56645">
    <property type="entry name" value="Acyl-CoA dehydrogenase NM domain-like"/>
    <property type="match status" value="1"/>
</dbReference>
<dbReference type="Gene3D" id="1.20.140.10">
    <property type="entry name" value="Butyryl-CoA Dehydrogenase, subunit A, domain 3"/>
    <property type="match status" value="1"/>
</dbReference>
<dbReference type="InterPro" id="IPR009100">
    <property type="entry name" value="AcylCoA_DH/oxidase_NM_dom_sf"/>
</dbReference>
<dbReference type="eggNOG" id="COG1960">
    <property type="taxonomic scope" value="Bacteria"/>
</dbReference>
<organism evidence="2 3">
    <name type="scientific">Coleofasciculus chthonoplastes PCC 7420</name>
    <dbReference type="NCBI Taxonomy" id="118168"/>
    <lineage>
        <taxon>Bacteria</taxon>
        <taxon>Bacillati</taxon>
        <taxon>Cyanobacteriota</taxon>
        <taxon>Cyanophyceae</taxon>
        <taxon>Coleofasciculales</taxon>
        <taxon>Coleofasciculaceae</taxon>
        <taxon>Coleofasciculus</taxon>
    </lineage>
</organism>
<name>B4VLJ6_9CYAN</name>
<dbReference type="HOGENOM" id="CLU_045511_1_0_3"/>
<evidence type="ECO:0000313" key="2">
    <source>
        <dbReference type="EMBL" id="EDX77303.1"/>
    </source>
</evidence>
<dbReference type="AlphaFoldDB" id="B4VLJ6"/>
<keyword evidence="3" id="KW-1185">Reference proteome</keyword>
<dbReference type="PANTHER" id="PTHR43884">
    <property type="entry name" value="ACYL-COA DEHYDROGENASE"/>
    <property type="match status" value="1"/>
</dbReference>
<dbReference type="RefSeq" id="WP_006099415.1">
    <property type="nucleotide sequence ID" value="NZ_DS989844.1"/>
</dbReference>
<evidence type="ECO:0000259" key="1">
    <source>
        <dbReference type="Pfam" id="PF02771"/>
    </source>
</evidence>
<reference evidence="2 3" key="1">
    <citation type="submission" date="2008-07" db="EMBL/GenBank/DDBJ databases">
        <authorList>
            <person name="Tandeau de Marsac N."/>
            <person name="Ferriera S."/>
            <person name="Johnson J."/>
            <person name="Kravitz S."/>
            <person name="Beeson K."/>
            <person name="Sutton G."/>
            <person name="Rogers Y.-H."/>
            <person name="Friedman R."/>
            <person name="Frazier M."/>
            <person name="Venter J.C."/>
        </authorList>
    </citation>
    <scope>NUCLEOTIDE SEQUENCE [LARGE SCALE GENOMIC DNA]</scope>
    <source>
        <strain evidence="2 3">PCC 7420</strain>
    </source>
</reference>
<protein>
    <recommendedName>
        <fullName evidence="1">Acyl-CoA dehydrogenase/oxidase N-terminal domain-containing protein</fullName>
    </recommendedName>
</protein>
<dbReference type="InterPro" id="IPR037069">
    <property type="entry name" value="AcylCoA_DH/ox_N_sf"/>
</dbReference>
<dbReference type="InterPro" id="IPR013786">
    <property type="entry name" value="AcylCoA_DH/ox_N"/>
</dbReference>
<dbReference type="Gene3D" id="2.40.110.10">
    <property type="entry name" value="Butyryl-CoA Dehydrogenase, subunit A, domain 2"/>
    <property type="match status" value="1"/>
</dbReference>
<dbReference type="InterPro" id="IPR046373">
    <property type="entry name" value="Acyl-CoA_Oxase/DH_mid-dom_sf"/>
</dbReference>
<dbReference type="Pfam" id="PF02771">
    <property type="entry name" value="Acyl-CoA_dh_N"/>
    <property type="match status" value="1"/>
</dbReference>